<keyword evidence="1" id="KW-0812">Transmembrane</keyword>
<evidence type="ECO:0000256" key="1">
    <source>
        <dbReference type="SAM" id="Phobius"/>
    </source>
</evidence>
<evidence type="ECO:0000313" key="2">
    <source>
        <dbReference type="EMBL" id="MBK1828867.1"/>
    </source>
</evidence>
<sequence>MKTRSCGQHMLEQPEAGLEAFRSRHRGILCCPTCGMSLPMVGRGRVIRHPFAQRLSDHSFMITGCWVALVVAMFGISLAVGDAGLIGRGTGWMLLFLPPLPATAIFFFVRCFPR</sequence>
<dbReference type="RefSeq" id="WP_200283094.1">
    <property type="nucleotide sequence ID" value="NZ_JAENII010000019.1"/>
</dbReference>
<keyword evidence="1" id="KW-0472">Membrane</keyword>
<dbReference type="EMBL" id="JAENII010000019">
    <property type="protein sequence ID" value="MBK1828867.1"/>
    <property type="molecule type" value="Genomic_DNA"/>
</dbReference>
<name>A0A934RG46_9BACT</name>
<keyword evidence="1" id="KW-1133">Transmembrane helix</keyword>
<dbReference type="AlphaFoldDB" id="A0A934RG46"/>
<evidence type="ECO:0000313" key="3">
    <source>
        <dbReference type="Proteomes" id="UP000658278"/>
    </source>
</evidence>
<gene>
    <name evidence="2" type="ORF">JIN81_17665</name>
</gene>
<dbReference type="Proteomes" id="UP000658278">
    <property type="component" value="Unassembled WGS sequence"/>
</dbReference>
<comment type="caution">
    <text evidence="2">The sequence shown here is derived from an EMBL/GenBank/DDBJ whole genome shotgun (WGS) entry which is preliminary data.</text>
</comment>
<keyword evidence="3" id="KW-1185">Reference proteome</keyword>
<organism evidence="2 3">
    <name type="scientific">Haloferula rosea</name>
    <dbReference type="NCBI Taxonomy" id="490093"/>
    <lineage>
        <taxon>Bacteria</taxon>
        <taxon>Pseudomonadati</taxon>
        <taxon>Verrucomicrobiota</taxon>
        <taxon>Verrucomicrobiia</taxon>
        <taxon>Verrucomicrobiales</taxon>
        <taxon>Verrucomicrobiaceae</taxon>
        <taxon>Haloferula</taxon>
    </lineage>
</organism>
<feature type="transmembrane region" description="Helical" evidence="1">
    <location>
        <begin position="60"/>
        <end position="80"/>
    </location>
</feature>
<feature type="transmembrane region" description="Helical" evidence="1">
    <location>
        <begin position="92"/>
        <end position="112"/>
    </location>
</feature>
<proteinExistence type="predicted"/>
<protein>
    <submittedName>
        <fullName evidence="2">Uncharacterized protein</fullName>
    </submittedName>
</protein>
<accession>A0A934RG46</accession>
<reference evidence="2" key="1">
    <citation type="submission" date="2021-01" db="EMBL/GenBank/DDBJ databases">
        <title>Modified the classification status of verrucomicrobia.</title>
        <authorList>
            <person name="Feng X."/>
        </authorList>
    </citation>
    <scope>NUCLEOTIDE SEQUENCE</scope>
    <source>
        <strain evidence="2">KCTC 22201</strain>
    </source>
</reference>